<evidence type="ECO:0000256" key="8">
    <source>
        <dbReference type="SAM" id="MobiDB-lite"/>
    </source>
</evidence>
<comment type="caution">
    <text evidence="9">The sequence shown here is derived from an EMBL/GenBank/DDBJ whole genome shotgun (WGS) entry which is preliminary data.</text>
</comment>
<dbReference type="InterPro" id="IPR001451">
    <property type="entry name" value="Hexapep"/>
</dbReference>
<protein>
    <recommendedName>
        <fullName evidence="2">serine O-acetyltransferase</fullName>
        <ecNumber evidence="2">2.3.1.30</ecNumber>
    </recommendedName>
</protein>
<dbReference type="Proteomes" id="UP000295304">
    <property type="component" value="Unassembled WGS sequence"/>
</dbReference>
<evidence type="ECO:0000256" key="2">
    <source>
        <dbReference type="ARBA" id="ARBA00013266"/>
    </source>
</evidence>
<evidence type="ECO:0000256" key="7">
    <source>
        <dbReference type="ARBA" id="ARBA00049486"/>
    </source>
</evidence>
<dbReference type="PROSITE" id="PS00101">
    <property type="entry name" value="HEXAPEP_TRANSFERASES"/>
    <property type="match status" value="1"/>
</dbReference>
<evidence type="ECO:0000256" key="1">
    <source>
        <dbReference type="ARBA" id="ARBA00007274"/>
    </source>
</evidence>
<dbReference type="Gene3D" id="2.160.10.10">
    <property type="entry name" value="Hexapeptide repeat proteins"/>
    <property type="match status" value="1"/>
</dbReference>
<comment type="similarity">
    <text evidence="1">Belongs to the transferase hexapeptide repeat family.</text>
</comment>
<comment type="catalytic activity">
    <reaction evidence="7">
        <text>L-serine + acetyl-CoA = O-acetyl-L-serine + CoA</text>
        <dbReference type="Rhea" id="RHEA:24560"/>
        <dbReference type="ChEBI" id="CHEBI:33384"/>
        <dbReference type="ChEBI" id="CHEBI:57287"/>
        <dbReference type="ChEBI" id="CHEBI:57288"/>
        <dbReference type="ChEBI" id="CHEBI:58340"/>
        <dbReference type="EC" id="2.3.1.30"/>
    </reaction>
</comment>
<evidence type="ECO:0000256" key="4">
    <source>
        <dbReference type="ARBA" id="ARBA00022679"/>
    </source>
</evidence>
<keyword evidence="5" id="KW-0677">Repeat</keyword>
<dbReference type="InterPro" id="IPR045304">
    <property type="entry name" value="LbH_SAT"/>
</dbReference>
<keyword evidence="10" id="KW-1185">Reference proteome</keyword>
<dbReference type="InterPro" id="IPR042122">
    <property type="entry name" value="Ser_AcTrfase_N_sf"/>
</dbReference>
<organism evidence="9 10">
    <name type="scientific">Varunaivibrio sulfuroxidans</name>
    <dbReference type="NCBI Taxonomy" id="1773489"/>
    <lineage>
        <taxon>Bacteria</taxon>
        <taxon>Pseudomonadati</taxon>
        <taxon>Pseudomonadota</taxon>
        <taxon>Alphaproteobacteria</taxon>
        <taxon>Rhodospirillales</taxon>
        <taxon>Magnetovibrionaceae</taxon>
        <taxon>Varunaivibrio</taxon>
    </lineage>
</organism>
<dbReference type="GO" id="GO:0005737">
    <property type="term" value="C:cytoplasm"/>
    <property type="evidence" value="ECO:0007669"/>
    <property type="project" value="InterPro"/>
</dbReference>
<dbReference type="InterPro" id="IPR053376">
    <property type="entry name" value="Serine_acetyltransferase"/>
</dbReference>
<accession>A0A4R3J9R9</accession>
<dbReference type="NCBIfam" id="TIGR01172">
    <property type="entry name" value="cysE"/>
    <property type="match status" value="1"/>
</dbReference>
<dbReference type="Gene3D" id="1.10.3130.10">
    <property type="entry name" value="serine acetyltransferase, domain 1"/>
    <property type="match status" value="1"/>
</dbReference>
<keyword evidence="3" id="KW-0028">Amino-acid biosynthesis</keyword>
<dbReference type="Pfam" id="PF00132">
    <property type="entry name" value="Hexapep"/>
    <property type="match status" value="1"/>
</dbReference>
<dbReference type="EMBL" id="SLZW01000007">
    <property type="protein sequence ID" value="TCS61766.1"/>
    <property type="molecule type" value="Genomic_DNA"/>
</dbReference>
<evidence type="ECO:0000256" key="5">
    <source>
        <dbReference type="ARBA" id="ARBA00022737"/>
    </source>
</evidence>
<evidence type="ECO:0000313" key="10">
    <source>
        <dbReference type="Proteomes" id="UP000295304"/>
    </source>
</evidence>
<dbReference type="InterPro" id="IPR005881">
    <property type="entry name" value="Ser_O-AcTrfase"/>
</dbReference>
<sequence length="283" mass="30272">MSDPCRDIPGGPANEARPTNETPGLWRQIKADISCVFARDPAASSRFEILTTYPGVHAVIAHRLAHGLWRRGWCYAARLMAFLSRMVTHIEIHPAAVIGQRFFIDHGAGVVIGETARVGDDVTLYHGVTLGGTSWSKGKRHPTLGDGVIIGSGAVVLGPVTIGAHAKVGANSVVIDDVPEGRTAVGVPGRVVRRRGVEHLNPSGIDLNHHLIADPVADAMACILERLGQLEARFPPGDVEPECAECDGPALCAHDLPRRRKARLEAVEMDAVKVETTKMAVRG</sequence>
<keyword evidence="6" id="KW-0012">Acyltransferase</keyword>
<keyword evidence="4 9" id="KW-0808">Transferase</keyword>
<dbReference type="OrthoDB" id="9801456at2"/>
<evidence type="ECO:0000256" key="3">
    <source>
        <dbReference type="ARBA" id="ARBA00022605"/>
    </source>
</evidence>
<dbReference type="InterPro" id="IPR011004">
    <property type="entry name" value="Trimer_LpxA-like_sf"/>
</dbReference>
<dbReference type="EC" id="2.3.1.30" evidence="2"/>
<feature type="region of interest" description="Disordered" evidence="8">
    <location>
        <begin position="1"/>
        <end position="21"/>
    </location>
</feature>
<dbReference type="GO" id="GO:0006535">
    <property type="term" value="P:cysteine biosynthetic process from serine"/>
    <property type="evidence" value="ECO:0007669"/>
    <property type="project" value="InterPro"/>
</dbReference>
<dbReference type="PANTHER" id="PTHR42811">
    <property type="entry name" value="SERINE ACETYLTRANSFERASE"/>
    <property type="match status" value="1"/>
</dbReference>
<dbReference type="GO" id="GO:0009001">
    <property type="term" value="F:serine O-acetyltransferase activity"/>
    <property type="evidence" value="ECO:0007669"/>
    <property type="project" value="UniProtKB-EC"/>
</dbReference>
<proteinExistence type="inferred from homology"/>
<dbReference type="RefSeq" id="WP_132939469.1">
    <property type="nucleotide sequence ID" value="NZ_CP119676.1"/>
</dbReference>
<dbReference type="SUPFAM" id="SSF51161">
    <property type="entry name" value="Trimeric LpxA-like enzymes"/>
    <property type="match status" value="1"/>
</dbReference>
<dbReference type="CDD" id="cd03354">
    <property type="entry name" value="LbH_SAT"/>
    <property type="match status" value="1"/>
</dbReference>
<evidence type="ECO:0000313" key="9">
    <source>
        <dbReference type="EMBL" id="TCS61766.1"/>
    </source>
</evidence>
<name>A0A4R3J9R9_9PROT</name>
<dbReference type="AlphaFoldDB" id="A0A4R3J9R9"/>
<gene>
    <name evidence="9" type="ORF">EDD55_107175</name>
</gene>
<dbReference type="InterPro" id="IPR018357">
    <property type="entry name" value="Hexapep_transf_CS"/>
</dbReference>
<dbReference type="FunFam" id="2.160.10.10:FF:000007">
    <property type="entry name" value="Serine acetyltransferase"/>
    <property type="match status" value="1"/>
</dbReference>
<reference evidence="9 10" key="1">
    <citation type="submission" date="2019-03" db="EMBL/GenBank/DDBJ databases">
        <title>Genomic Encyclopedia of Type Strains, Phase IV (KMG-IV): sequencing the most valuable type-strain genomes for metagenomic binning, comparative biology and taxonomic classification.</title>
        <authorList>
            <person name="Goeker M."/>
        </authorList>
    </citation>
    <scope>NUCLEOTIDE SEQUENCE [LARGE SCALE GENOMIC DNA]</scope>
    <source>
        <strain evidence="9 10">DSM 101688</strain>
    </source>
</reference>
<evidence type="ECO:0000256" key="6">
    <source>
        <dbReference type="ARBA" id="ARBA00023315"/>
    </source>
</evidence>
<dbReference type="NCBIfam" id="NF041874">
    <property type="entry name" value="EPS_EpsC"/>
    <property type="match status" value="1"/>
</dbReference>